<dbReference type="Proteomes" id="UP000584867">
    <property type="component" value="Unassembled WGS sequence"/>
</dbReference>
<dbReference type="Gene3D" id="3.40.50.1820">
    <property type="entry name" value="alpha/beta hydrolase"/>
    <property type="match status" value="1"/>
</dbReference>
<reference evidence="2 3" key="1">
    <citation type="submission" date="2020-08" db="EMBL/GenBank/DDBJ databases">
        <title>Genomic Encyclopedia of Type Strains, Phase IV (KMG-V): Genome sequencing to study the core and pangenomes of soil and plant-associated prokaryotes.</title>
        <authorList>
            <person name="Whitman W."/>
        </authorList>
    </citation>
    <scope>NUCLEOTIDE SEQUENCE [LARGE SCALE GENOMIC DNA]</scope>
    <source>
        <strain evidence="2 3">X5P3</strain>
    </source>
</reference>
<dbReference type="RefSeq" id="WP_184252255.1">
    <property type="nucleotide sequence ID" value="NZ_JACHIO010000001.1"/>
</dbReference>
<proteinExistence type="predicted"/>
<dbReference type="Pfam" id="PF00561">
    <property type="entry name" value="Abhydrolase_1"/>
    <property type="match status" value="1"/>
</dbReference>
<gene>
    <name evidence="2" type="ORF">HDF15_000020</name>
</gene>
<dbReference type="InterPro" id="IPR000073">
    <property type="entry name" value="AB_hydrolase_1"/>
</dbReference>
<dbReference type="InterPro" id="IPR029058">
    <property type="entry name" value="AB_hydrolase_fold"/>
</dbReference>
<dbReference type="SUPFAM" id="SSF53474">
    <property type="entry name" value="alpha/beta-Hydrolases"/>
    <property type="match status" value="1"/>
</dbReference>
<evidence type="ECO:0000259" key="1">
    <source>
        <dbReference type="Pfam" id="PF00561"/>
    </source>
</evidence>
<name>A0A7W7ZKM9_9BACT</name>
<sequence>MRTLLRLFLLVIVLGLLGGLAFYERPLWVQRQSIHLGLFLAHVHSNYVMTPEGRVHYYEAEPPISGGGVPLVLVHGLGDSSESWAPMLKRLKKAGFHVYAPDLLGYGRSPRPADSDYSMDTQAKFVVDFIQALGLQKTDIGGWSMGGWVTLKVALDHPELVDRVVLYDSAGLAYEPQDISVLFHPADGAALQRLADLLEPHGGTVPAFVRRDALRAFAANQWVVDRSMQSMRSGKDVVDARLSTLVPPLLIVWGSDDQLLPLSVGRQFHDLDPRSELDIVEGCGHLAPKTCPSKVASATADFLKTNPAPSGSVRTLARMH</sequence>
<dbReference type="PANTHER" id="PTHR43798:SF33">
    <property type="entry name" value="HYDROLASE, PUTATIVE (AFU_ORTHOLOGUE AFUA_2G14860)-RELATED"/>
    <property type="match status" value="1"/>
</dbReference>
<feature type="domain" description="AB hydrolase-1" evidence="1">
    <location>
        <begin position="70"/>
        <end position="287"/>
    </location>
</feature>
<accession>A0A7W7ZKM9</accession>
<evidence type="ECO:0000313" key="2">
    <source>
        <dbReference type="EMBL" id="MBB5061695.1"/>
    </source>
</evidence>
<dbReference type="EMBL" id="JACHIO010000001">
    <property type="protein sequence ID" value="MBB5061695.1"/>
    <property type="molecule type" value="Genomic_DNA"/>
</dbReference>
<comment type="caution">
    <text evidence="2">The sequence shown here is derived from an EMBL/GenBank/DDBJ whole genome shotgun (WGS) entry which is preliminary data.</text>
</comment>
<dbReference type="AlphaFoldDB" id="A0A7W7ZKM9"/>
<dbReference type="GO" id="GO:0016020">
    <property type="term" value="C:membrane"/>
    <property type="evidence" value="ECO:0007669"/>
    <property type="project" value="TreeGrafter"/>
</dbReference>
<evidence type="ECO:0000313" key="3">
    <source>
        <dbReference type="Proteomes" id="UP000584867"/>
    </source>
</evidence>
<dbReference type="PANTHER" id="PTHR43798">
    <property type="entry name" value="MONOACYLGLYCEROL LIPASE"/>
    <property type="match status" value="1"/>
</dbReference>
<protein>
    <submittedName>
        <fullName evidence="2">Pimeloyl-ACP methyl ester carboxylesterase</fullName>
    </submittedName>
</protein>
<dbReference type="InterPro" id="IPR050266">
    <property type="entry name" value="AB_hydrolase_sf"/>
</dbReference>
<dbReference type="PRINTS" id="PR00111">
    <property type="entry name" value="ABHYDROLASE"/>
</dbReference>
<organism evidence="2 3">
    <name type="scientific">Granulicella mallensis</name>
    <dbReference type="NCBI Taxonomy" id="940614"/>
    <lineage>
        <taxon>Bacteria</taxon>
        <taxon>Pseudomonadati</taxon>
        <taxon>Acidobacteriota</taxon>
        <taxon>Terriglobia</taxon>
        <taxon>Terriglobales</taxon>
        <taxon>Acidobacteriaceae</taxon>
        <taxon>Granulicella</taxon>
    </lineage>
</organism>